<sequence>GKALDAAAADAREDLLRRASTLAGNAHLAEELSEWGNDDLAEALINGLSWSKVGNNSRSLARLRALHLGNNDMAFQPTANLMFMRDPCISFLEHLIPSHMSYPARSREPLLVEFALRWGLSLTDDTFIKASSPSDEPGHYSGYEGGDFLILSRSVIMIGASERTSPQAIDRLSHDMMAQYPSLQRVYVVLIPDNRSMMHLDTLLTQVDERHFLGYTPVIVGQGHATPL</sequence>
<name>A0A383F3D8_9ZZZZ</name>
<organism evidence="1">
    <name type="scientific">marine metagenome</name>
    <dbReference type="NCBI Taxonomy" id="408172"/>
    <lineage>
        <taxon>unclassified sequences</taxon>
        <taxon>metagenomes</taxon>
        <taxon>ecological metagenomes</taxon>
    </lineage>
</organism>
<dbReference type="Pfam" id="PF02274">
    <property type="entry name" value="ADI"/>
    <property type="match status" value="1"/>
</dbReference>
<evidence type="ECO:0000313" key="1">
    <source>
        <dbReference type="EMBL" id="SVE63469.1"/>
    </source>
</evidence>
<dbReference type="GO" id="GO:0016990">
    <property type="term" value="F:arginine deiminase activity"/>
    <property type="evidence" value="ECO:0007669"/>
    <property type="project" value="TreeGrafter"/>
</dbReference>
<accession>A0A383F3D8</accession>
<gene>
    <name evidence="1" type="ORF">METZ01_LOCUS516323</name>
</gene>
<feature type="non-terminal residue" evidence="1">
    <location>
        <position position="228"/>
    </location>
</feature>
<dbReference type="PANTHER" id="PTHR47271">
    <property type="entry name" value="ARGININE DEIMINASE"/>
    <property type="match status" value="1"/>
</dbReference>
<dbReference type="PANTHER" id="PTHR47271:SF2">
    <property type="entry name" value="ARGININE DEIMINASE"/>
    <property type="match status" value="1"/>
</dbReference>
<reference evidence="1" key="1">
    <citation type="submission" date="2018-05" db="EMBL/GenBank/DDBJ databases">
        <authorList>
            <person name="Lanie J.A."/>
            <person name="Ng W.-L."/>
            <person name="Kazmierczak K.M."/>
            <person name="Andrzejewski T.M."/>
            <person name="Davidsen T.M."/>
            <person name="Wayne K.J."/>
            <person name="Tettelin H."/>
            <person name="Glass J.I."/>
            <person name="Rusch D."/>
            <person name="Podicherti R."/>
            <person name="Tsui H.-C.T."/>
            <person name="Winkler M.E."/>
        </authorList>
    </citation>
    <scope>NUCLEOTIDE SEQUENCE</scope>
</reference>
<dbReference type="SUPFAM" id="SSF55909">
    <property type="entry name" value="Pentein"/>
    <property type="match status" value="1"/>
</dbReference>
<dbReference type="Gene3D" id="3.75.10.10">
    <property type="entry name" value="L-arginine/glycine Amidinotransferase, Chain A"/>
    <property type="match status" value="1"/>
</dbReference>
<dbReference type="AlphaFoldDB" id="A0A383F3D8"/>
<dbReference type="GO" id="GO:0019546">
    <property type="term" value="P:L-arginine deiminase pathway"/>
    <property type="evidence" value="ECO:0007669"/>
    <property type="project" value="TreeGrafter"/>
</dbReference>
<feature type="non-terminal residue" evidence="1">
    <location>
        <position position="1"/>
    </location>
</feature>
<protein>
    <recommendedName>
        <fullName evidence="2">Arginine deiminase</fullName>
    </recommendedName>
</protein>
<dbReference type="EMBL" id="UINC01231080">
    <property type="protein sequence ID" value="SVE63469.1"/>
    <property type="molecule type" value="Genomic_DNA"/>
</dbReference>
<proteinExistence type="predicted"/>
<evidence type="ECO:0008006" key="2">
    <source>
        <dbReference type="Google" id="ProtNLM"/>
    </source>
</evidence>